<sequence>MLTPQPPLPDLAPDFVPFATAALDFHRSINIPAATVAASRTELDSLHAHLISLHGLFDAHTTRTAVVAEAEGDHLRAVRTRLWQAAEHLHAAYHAAPHPDSGQPRSPEACRAGLPEGAPELSICQRHLATAARVRRQTTPAELHDPFTGLIRH</sequence>
<evidence type="ECO:0000256" key="1">
    <source>
        <dbReference type="SAM" id="MobiDB-lite"/>
    </source>
</evidence>
<gene>
    <name evidence="2" type="ORF">F9278_27945</name>
</gene>
<dbReference type="InterPro" id="IPR046205">
    <property type="entry name" value="DUF6238"/>
</dbReference>
<protein>
    <submittedName>
        <fullName evidence="2">Uncharacterized protein</fullName>
    </submittedName>
</protein>
<dbReference type="KEGG" id="sphv:F9278_27945"/>
<dbReference type="Pfam" id="PF19751">
    <property type="entry name" value="DUF6238"/>
    <property type="match status" value="1"/>
</dbReference>
<feature type="region of interest" description="Disordered" evidence="1">
    <location>
        <begin position="95"/>
        <end position="114"/>
    </location>
</feature>
<evidence type="ECO:0000313" key="3">
    <source>
        <dbReference type="Proteomes" id="UP000327294"/>
    </source>
</evidence>
<name>A0A5P8K9Q3_9ACTN</name>
<proteinExistence type="predicted"/>
<reference evidence="2 3" key="1">
    <citation type="submission" date="2019-10" db="EMBL/GenBank/DDBJ databases">
        <title>Streptomyces sp. strain GY16 isolated from leaves of Broussonetia papyrifera.</title>
        <authorList>
            <person name="Mo P."/>
        </authorList>
    </citation>
    <scope>NUCLEOTIDE SEQUENCE [LARGE SCALE GENOMIC DNA]</scope>
    <source>
        <strain evidence="2 3">GY16</strain>
    </source>
</reference>
<accession>A0A5P8K9Q3</accession>
<evidence type="ECO:0000313" key="2">
    <source>
        <dbReference type="EMBL" id="QFQ99347.1"/>
    </source>
</evidence>
<dbReference type="RefSeq" id="WP_152170770.1">
    <property type="nucleotide sequence ID" value="NZ_CP045096.1"/>
</dbReference>
<dbReference type="EMBL" id="CP045096">
    <property type="protein sequence ID" value="QFQ99347.1"/>
    <property type="molecule type" value="Genomic_DNA"/>
</dbReference>
<organism evidence="2 3">
    <name type="scientific">Streptomyces phaeolivaceus</name>
    <dbReference type="NCBI Taxonomy" id="2653200"/>
    <lineage>
        <taxon>Bacteria</taxon>
        <taxon>Bacillati</taxon>
        <taxon>Actinomycetota</taxon>
        <taxon>Actinomycetes</taxon>
        <taxon>Kitasatosporales</taxon>
        <taxon>Streptomycetaceae</taxon>
        <taxon>Streptomyces</taxon>
    </lineage>
</organism>
<dbReference type="AlphaFoldDB" id="A0A5P8K9Q3"/>
<dbReference type="Proteomes" id="UP000327294">
    <property type="component" value="Chromosome"/>
</dbReference>
<keyword evidence="3" id="KW-1185">Reference proteome</keyword>